<name>A0A1N7PEE4_9FLAO</name>
<reference evidence="2" key="1">
    <citation type="submission" date="2017-01" db="EMBL/GenBank/DDBJ databases">
        <authorList>
            <person name="Varghese N."/>
            <person name="Submissions S."/>
        </authorList>
    </citation>
    <scope>NUCLEOTIDE SEQUENCE [LARGE SCALE GENOMIC DNA]</scope>
    <source>
        <strain evidence="2">DSM 18017</strain>
    </source>
</reference>
<dbReference type="RefSeq" id="WP_167369995.1">
    <property type="nucleotide sequence ID" value="NZ_FTOL01000005.1"/>
</dbReference>
<dbReference type="AlphaFoldDB" id="A0A1N7PEE4"/>
<gene>
    <name evidence="1" type="ORF">SAMN05421786_105102</name>
</gene>
<accession>A0A1N7PEE4</accession>
<organism evidence="1 2">
    <name type="scientific">Chryseobacterium ureilyticum</name>
    <dbReference type="NCBI Taxonomy" id="373668"/>
    <lineage>
        <taxon>Bacteria</taxon>
        <taxon>Pseudomonadati</taxon>
        <taxon>Bacteroidota</taxon>
        <taxon>Flavobacteriia</taxon>
        <taxon>Flavobacteriales</taxon>
        <taxon>Weeksellaceae</taxon>
        <taxon>Chryseobacterium group</taxon>
        <taxon>Chryseobacterium</taxon>
    </lineage>
</organism>
<protein>
    <submittedName>
        <fullName evidence="1">Uncharacterized protein</fullName>
    </submittedName>
</protein>
<sequence length="52" mass="6246">MLDIFLLRIAGMYMEIQEWVFTDNGYVISILFDKKKYEIYLQETAMSGEIKF</sequence>
<proteinExistence type="predicted"/>
<evidence type="ECO:0000313" key="1">
    <source>
        <dbReference type="EMBL" id="SIT08916.1"/>
    </source>
</evidence>
<dbReference type="EMBL" id="FTOL01000005">
    <property type="protein sequence ID" value="SIT08916.1"/>
    <property type="molecule type" value="Genomic_DNA"/>
</dbReference>
<keyword evidence="2" id="KW-1185">Reference proteome</keyword>
<dbReference type="STRING" id="373668.SAMN05421786_105102"/>
<evidence type="ECO:0000313" key="2">
    <source>
        <dbReference type="Proteomes" id="UP000186744"/>
    </source>
</evidence>
<dbReference type="Proteomes" id="UP000186744">
    <property type="component" value="Unassembled WGS sequence"/>
</dbReference>